<sequence length="758" mass="83758">RFLLTTNRCWCDRASVAADATPLLPVGSFPAYGDPLAKSPQGPDVGVEQAYRVGTTLRVASIHRQVDVGTATTAGLRDEVPSAGRRVRRAAEEDGDSATPGTWSDHDAHFLWDTEIPGPWQPAFYPSYPGGYADARAQPCWVDYEGLSAAYPAAVAFHEDPPPIDGWGRPGEGVHAPESPRSTYVKGFDESTGQAMWSAAVSHNSNLADPSRLAGCFKAHPHQLAAQTGGGGMSGPGRAAAGFCRQPRHRKAPGGPATCLPWTPSPPGTTTWSGGPCSPGDTGAYVVPPRPYPFPEHRPTAHPQRSPPHPIQAVSNRPSPEAQMRWHLGAAGMANVVPEREKPAGSETATTGGRRKRTMTGEERRPIGDTGQRGACIRCRMQRLKCEVDPEDCRGPCLACSRGDSSPDEGVQRQPCIRSRLSDVVLYRDPAPRVPTRGIHLVVRGLCSVPMVIEVRRFVETPGDEVHYAWLDEGSGEVRETALEPYALVSVDKTRKAFDEYVDANAVDSWEETAKRGDGGRLIQEHYKAALEHYRRVDSTGKVVDQRLLLNFFKMRLALGVSMHPTWVYDRNGKGTRCLGMAPAKGDFHPLLDRVPTPPTITKQLKSISHGVVLKCHKQVLEDLEKICCKKIRTSFFTVYVVVFLMLHGLAVATEHHRLDALLCRSEEKQWRQDGYLAYLDTAEESSHILLLHWQYYRRAPDSLCPADGSTADHITRWFWPGLSSEHERFCQEKWKKIREMREDEELQQPLLLDLADV</sequence>
<feature type="region of interest" description="Disordered" evidence="1">
    <location>
        <begin position="81"/>
        <end position="103"/>
    </location>
</feature>
<dbReference type="PANTHER" id="PTHR35392">
    <property type="entry name" value="ZN(II)2CYS6 TRANSCRIPTION FACTOR (EUROFUNG)-RELATED-RELATED"/>
    <property type="match status" value="1"/>
</dbReference>
<keyword evidence="3" id="KW-1185">Reference proteome</keyword>
<proteinExistence type="predicted"/>
<reference evidence="2 3" key="1">
    <citation type="submission" date="2023-04" db="EMBL/GenBank/DDBJ databases">
        <title>Colletotrichum tabacum stain YC1 causing leaf anthracnose on Nicotiana tabacum(L.) cv.</title>
        <authorList>
            <person name="Ji Z."/>
            <person name="Wang M."/>
            <person name="Zhang J."/>
            <person name="Wang N."/>
            <person name="Zhou Z."/>
        </authorList>
    </citation>
    <scope>NUCLEOTIDE SEQUENCE [LARGE SCALE GENOMIC DNA]</scope>
    <source>
        <strain evidence="2 3">YC1</strain>
    </source>
</reference>
<dbReference type="InterPro" id="IPR052973">
    <property type="entry name" value="Fungal_sec-metab_reg_TF"/>
</dbReference>
<gene>
    <name evidence="2" type="ORF">QIS74_04990</name>
</gene>
<feature type="region of interest" description="Disordered" evidence="1">
    <location>
        <begin position="227"/>
        <end position="259"/>
    </location>
</feature>
<dbReference type="PANTHER" id="PTHR35392:SF3">
    <property type="entry name" value="ZN(2)-C6 FUNGAL-TYPE DOMAIN-CONTAINING PROTEIN"/>
    <property type="match status" value="1"/>
</dbReference>
<evidence type="ECO:0000313" key="2">
    <source>
        <dbReference type="EMBL" id="KAK6220944.1"/>
    </source>
</evidence>
<name>A0AAV9TIK1_9PEZI</name>
<feature type="non-terminal residue" evidence="2">
    <location>
        <position position="1"/>
    </location>
</feature>
<evidence type="ECO:0000313" key="3">
    <source>
        <dbReference type="Proteomes" id="UP001327957"/>
    </source>
</evidence>
<feature type="region of interest" description="Disordered" evidence="1">
    <location>
        <begin position="340"/>
        <end position="370"/>
    </location>
</feature>
<evidence type="ECO:0000256" key="1">
    <source>
        <dbReference type="SAM" id="MobiDB-lite"/>
    </source>
</evidence>
<feature type="region of interest" description="Disordered" evidence="1">
    <location>
        <begin position="296"/>
        <end position="316"/>
    </location>
</feature>
<dbReference type="EMBL" id="JASAOK010000027">
    <property type="protein sequence ID" value="KAK6220944.1"/>
    <property type="molecule type" value="Genomic_DNA"/>
</dbReference>
<dbReference type="AlphaFoldDB" id="A0AAV9TIK1"/>
<comment type="caution">
    <text evidence="2">The sequence shown here is derived from an EMBL/GenBank/DDBJ whole genome shotgun (WGS) entry which is preliminary data.</text>
</comment>
<organism evidence="2 3">
    <name type="scientific">Colletotrichum tabaci</name>
    <dbReference type="NCBI Taxonomy" id="1209068"/>
    <lineage>
        <taxon>Eukaryota</taxon>
        <taxon>Fungi</taxon>
        <taxon>Dikarya</taxon>
        <taxon>Ascomycota</taxon>
        <taxon>Pezizomycotina</taxon>
        <taxon>Sordariomycetes</taxon>
        <taxon>Hypocreomycetidae</taxon>
        <taxon>Glomerellales</taxon>
        <taxon>Glomerellaceae</taxon>
        <taxon>Colletotrichum</taxon>
        <taxon>Colletotrichum destructivum species complex</taxon>
    </lineage>
</organism>
<protein>
    <recommendedName>
        <fullName evidence="4">Zn(2)-C6 fungal-type domain-containing protein</fullName>
    </recommendedName>
</protein>
<accession>A0AAV9TIK1</accession>
<evidence type="ECO:0008006" key="4">
    <source>
        <dbReference type="Google" id="ProtNLM"/>
    </source>
</evidence>
<dbReference type="Proteomes" id="UP001327957">
    <property type="component" value="Unassembled WGS sequence"/>
</dbReference>